<dbReference type="InterPro" id="IPR036388">
    <property type="entry name" value="WH-like_DNA-bd_sf"/>
</dbReference>
<dbReference type="Pfam" id="PF07729">
    <property type="entry name" value="FCD"/>
    <property type="match status" value="1"/>
</dbReference>
<protein>
    <submittedName>
        <fullName evidence="5">DNA-binding transcriptional regulator, GntR family</fullName>
    </submittedName>
</protein>
<dbReference type="InterPro" id="IPR036390">
    <property type="entry name" value="WH_DNA-bd_sf"/>
</dbReference>
<dbReference type="EMBL" id="FQXE01000020">
    <property type="protein sequence ID" value="SHI28819.1"/>
    <property type="molecule type" value="Genomic_DNA"/>
</dbReference>
<keyword evidence="6" id="KW-1185">Reference proteome</keyword>
<dbReference type="GO" id="GO:0003700">
    <property type="term" value="F:DNA-binding transcription factor activity"/>
    <property type="evidence" value="ECO:0007669"/>
    <property type="project" value="InterPro"/>
</dbReference>
<reference evidence="5 6" key="1">
    <citation type="submission" date="2016-11" db="EMBL/GenBank/DDBJ databases">
        <authorList>
            <person name="Jaros S."/>
            <person name="Januszkiewicz K."/>
            <person name="Wedrychowicz H."/>
        </authorList>
    </citation>
    <scope>NUCLEOTIDE SEQUENCE [LARGE SCALE GENOMIC DNA]</scope>
    <source>
        <strain evidence="5 6">CGMCC 1.10190</strain>
    </source>
</reference>
<dbReference type="STRING" id="658167.SAMN04488135_12025"/>
<dbReference type="InterPro" id="IPR011711">
    <property type="entry name" value="GntR_C"/>
</dbReference>
<gene>
    <name evidence="5" type="ORF">SAMN04488135_12025</name>
</gene>
<dbReference type="PANTHER" id="PTHR43537">
    <property type="entry name" value="TRANSCRIPTIONAL REGULATOR, GNTR FAMILY"/>
    <property type="match status" value="1"/>
</dbReference>
<dbReference type="Gene3D" id="1.10.10.10">
    <property type="entry name" value="Winged helix-like DNA-binding domain superfamily/Winged helix DNA-binding domain"/>
    <property type="match status" value="1"/>
</dbReference>
<keyword evidence="1" id="KW-0805">Transcription regulation</keyword>
<dbReference type="OrthoDB" id="7003764at2"/>
<evidence type="ECO:0000256" key="2">
    <source>
        <dbReference type="ARBA" id="ARBA00023125"/>
    </source>
</evidence>
<dbReference type="InterPro" id="IPR008920">
    <property type="entry name" value="TF_FadR/GntR_C"/>
</dbReference>
<dbReference type="AlphaFoldDB" id="A0A1M5ZXR7"/>
<dbReference type="PANTHER" id="PTHR43537:SF39">
    <property type="entry name" value="HTH-TYPE TRANSCRIPTIONAL REGULATOR MCBR"/>
    <property type="match status" value="1"/>
</dbReference>
<dbReference type="GO" id="GO:0003677">
    <property type="term" value="F:DNA binding"/>
    <property type="evidence" value="ECO:0007669"/>
    <property type="project" value="UniProtKB-KW"/>
</dbReference>
<name>A0A1M5ZXR7_9BURK</name>
<keyword evidence="2 5" id="KW-0238">DNA-binding</keyword>
<dbReference type="SMART" id="SM00895">
    <property type="entry name" value="FCD"/>
    <property type="match status" value="1"/>
</dbReference>
<accession>A0A1M5ZXR7</accession>
<dbReference type="PROSITE" id="PS50949">
    <property type="entry name" value="HTH_GNTR"/>
    <property type="match status" value="1"/>
</dbReference>
<dbReference type="SUPFAM" id="SSF46785">
    <property type="entry name" value="Winged helix' DNA-binding domain"/>
    <property type="match status" value="1"/>
</dbReference>
<dbReference type="Pfam" id="PF00392">
    <property type="entry name" value="GntR"/>
    <property type="match status" value="1"/>
</dbReference>
<dbReference type="SUPFAM" id="SSF48008">
    <property type="entry name" value="GntR ligand-binding domain-like"/>
    <property type="match status" value="1"/>
</dbReference>
<organism evidence="5 6">
    <name type="scientific">Pollutimonas bauzanensis</name>
    <dbReference type="NCBI Taxonomy" id="658167"/>
    <lineage>
        <taxon>Bacteria</taxon>
        <taxon>Pseudomonadati</taxon>
        <taxon>Pseudomonadota</taxon>
        <taxon>Betaproteobacteria</taxon>
        <taxon>Burkholderiales</taxon>
        <taxon>Alcaligenaceae</taxon>
        <taxon>Pollutimonas</taxon>
    </lineage>
</organism>
<feature type="domain" description="HTH gntR-type" evidence="4">
    <location>
        <begin position="15"/>
        <end position="82"/>
    </location>
</feature>
<dbReference type="Gene3D" id="1.20.120.530">
    <property type="entry name" value="GntR ligand-binding domain-like"/>
    <property type="match status" value="1"/>
</dbReference>
<proteinExistence type="predicted"/>
<evidence type="ECO:0000313" key="6">
    <source>
        <dbReference type="Proteomes" id="UP000184226"/>
    </source>
</evidence>
<dbReference type="SMART" id="SM00345">
    <property type="entry name" value="HTH_GNTR"/>
    <property type="match status" value="1"/>
</dbReference>
<evidence type="ECO:0000256" key="1">
    <source>
        <dbReference type="ARBA" id="ARBA00023015"/>
    </source>
</evidence>
<evidence type="ECO:0000313" key="5">
    <source>
        <dbReference type="EMBL" id="SHI28819.1"/>
    </source>
</evidence>
<evidence type="ECO:0000259" key="4">
    <source>
        <dbReference type="PROSITE" id="PS50949"/>
    </source>
</evidence>
<dbReference type="InterPro" id="IPR000524">
    <property type="entry name" value="Tscrpt_reg_HTH_GntR"/>
</dbReference>
<dbReference type="Proteomes" id="UP000184226">
    <property type="component" value="Unassembled WGS sequence"/>
</dbReference>
<sequence>MDLTLINGLRKQARVTVAEQAYTEIRQLLMTGSISPGEKVTLRGLASALNISPMPVRDAVSKLVAEGALQMLPNRTLQVPKPTLQAFREIVKIRCCLEGFAALEAAQHISEAELNKVRSIAEEYESLAKRAPFDAFLTIETNRRLHFSVYQAAGMPQLVGMIENIWLQISPLFSLSMNNQKRTVENWESFRHHRDLVAALTAGNGEGAREAIVSDITDAARFIEKTGQLEN</sequence>
<keyword evidence="3" id="KW-0804">Transcription</keyword>
<dbReference type="RefSeq" id="WP_073109345.1">
    <property type="nucleotide sequence ID" value="NZ_FQXE01000020.1"/>
</dbReference>
<evidence type="ECO:0000256" key="3">
    <source>
        <dbReference type="ARBA" id="ARBA00023163"/>
    </source>
</evidence>